<proteinExistence type="predicted"/>
<name>A0A0E9S076_ANGAN</name>
<dbReference type="EMBL" id="GBXM01074659">
    <property type="protein sequence ID" value="JAH33918.1"/>
    <property type="molecule type" value="Transcribed_RNA"/>
</dbReference>
<protein>
    <submittedName>
        <fullName evidence="1">Uncharacterized protein</fullName>
    </submittedName>
</protein>
<dbReference type="AlphaFoldDB" id="A0A0E9S076"/>
<organism evidence="1">
    <name type="scientific">Anguilla anguilla</name>
    <name type="common">European freshwater eel</name>
    <name type="synonym">Muraena anguilla</name>
    <dbReference type="NCBI Taxonomy" id="7936"/>
    <lineage>
        <taxon>Eukaryota</taxon>
        <taxon>Metazoa</taxon>
        <taxon>Chordata</taxon>
        <taxon>Craniata</taxon>
        <taxon>Vertebrata</taxon>
        <taxon>Euteleostomi</taxon>
        <taxon>Actinopterygii</taxon>
        <taxon>Neopterygii</taxon>
        <taxon>Teleostei</taxon>
        <taxon>Anguilliformes</taxon>
        <taxon>Anguillidae</taxon>
        <taxon>Anguilla</taxon>
    </lineage>
</organism>
<evidence type="ECO:0000313" key="1">
    <source>
        <dbReference type="EMBL" id="JAH33918.1"/>
    </source>
</evidence>
<reference evidence="1" key="2">
    <citation type="journal article" date="2015" name="Fish Shellfish Immunol.">
        <title>Early steps in the European eel (Anguilla anguilla)-Vibrio vulnificus interaction in the gills: Role of the RtxA13 toxin.</title>
        <authorList>
            <person name="Callol A."/>
            <person name="Pajuelo D."/>
            <person name="Ebbesson L."/>
            <person name="Teles M."/>
            <person name="MacKenzie S."/>
            <person name="Amaro C."/>
        </authorList>
    </citation>
    <scope>NUCLEOTIDE SEQUENCE</scope>
</reference>
<reference evidence="1" key="1">
    <citation type="submission" date="2014-11" db="EMBL/GenBank/DDBJ databases">
        <authorList>
            <person name="Amaro Gonzalez C."/>
        </authorList>
    </citation>
    <scope>NUCLEOTIDE SEQUENCE</scope>
</reference>
<sequence>MSFPQGFYRCQSNSLNVLFLGRQSIQCN</sequence>
<accession>A0A0E9S076</accession>